<dbReference type="Proteomes" id="UP001162131">
    <property type="component" value="Unassembled WGS sequence"/>
</dbReference>
<proteinExistence type="predicted"/>
<dbReference type="InterPro" id="IPR029033">
    <property type="entry name" value="His_PPase_superfam"/>
</dbReference>
<accession>A0AAU9JAU1</accession>
<dbReference type="GO" id="GO:0016791">
    <property type="term" value="F:phosphatase activity"/>
    <property type="evidence" value="ECO:0007669"/>
    <property type="project" value="TreeGrafter"/>
</dbReference>
<dbReference type="AlphaFoldDB" id="A0AAU9JAU1"/>
<dbReference type="InterPro" id="IPR013078">
    <property type="entry name" value="His_Pase_superF_clade-1"/>
</dbReference>
<name>A0AAU9JAU1_9CILI</name>
<comment type="caution">
    <text evidence="1">The sequence shown here is derived from an EMBL/GenBank/DDBJ whole genome shotgun (WGS) entry which is preliminary data.</text>
</comment>
<dbReference type="PANTHER" id="PTHR48100:SF61">
    <property type="entry name" value="PHOSPHOGLYCERATE MUTASE"/>
    <property type="match status" value="1"/>
</dbReference>
<dbReference type="EMBL" id="CAJZBQ010000021">
    <property type="protein sequence ID" value="CAG9318823.1"/>
    <property type="molecule type" value="Genomic_DNA"/>
</dbReference>
<evidence type="ECO:0000313" key="2">
    <source>
        <dbReference type="Proteomes" id="UP001162131"/>
    </source>
</evidence>
<protein>
    <recommendedName>
        <fullName evidence="3">Phosphoglycerate mutase-like protein</fullName>
    </recommendedName>
</protein>
<dbReference type="SUPFAM" id="SSF53254">
    <property type="entry name" value="Phosphoglycerate mutase-like"/>
    <property type="match status" value="1"/>
</dbReference>
<dbReference type="SMART" id="SM00855">
    <property type="entry name" value="PGAM"/>
    <property type="match status" value="1"/>
</dbReference>
<dbReference type="CDD" id="cd07067">
    <property type="entry name" value="HP_PGM_like"/>
    <property type="match status" value="1"/>
</dbReference>
<reference evidence="1" key="1">
    <citation type="submission" date="2021-09" db="EMBL/GenBank/DDBJ databases">
        <authorList>
            <consortium name="AG Swart"/>
            <person name="Singh M."/>
            <person name="Singh A."/>
            <person name="Seah K."/>
            <person name="Emmerich C."/>
        </authorList>
    </citation>
    <scope>NUCLEOTIDE SEQUENCE</scope>
    <source>
        <strain evidence="1">ATCC30299</strain>
    </source>
</reference>
<organism evidence="1 2">
    <name type="scientific">Blepharisma stoltei</name>
    <dbReference type="NCBI Taxonomy" id="1481888"/>
    <lineage>
        <taxon>Eukaryota</taxon>
        <taxon>Sar</taxon>
        <taxon>Alveolata</taxon>
        <taxon>Ciliophora</taxon>
        <taxon>Postciliodesmatophora</taxon>
        <taxon>Heterotrichea</taxon>
        <taxon>Heterotrichida</taxon>
        <taxon>Blepharismidae</taxon>
        <taxon>Blepharisma</taxon>
    </lineage>
</organism>
<keyword evidence="2" id="KW-1185">Reference proteome</keyword>
<evidence type="ECO:0008006" key="3">
    <source>
        <dbReference type="Google" id="ProtNLM"/>
    </source>
</evidence>
<dbReference type="PANTHER" id="PTHR48100">
    <property type="entry name" value="BROAD-SPECIFICITY PHOSPHATASE YOR283W-RELATED"/>
    <property type="match status" value="1"/>
</dbReference>
<dbReference type="InterPro" id="IPR050275">
    <property type="entry name" value="PGM_Phosphatase"/>
</dbReference>
<evidence type="ECO:0000313" key="1">
    <source>
        <dbReference type="EMBL" id="CAG9318823.1"/>
    </source>
</evidence>
<sequence length="237" mass="27748">MERKHLYCIRHAQSTYNQAALEYENQGKKSQIHELKWNIEYIDAELSAFGELQALNAVPEAHALRVQTVFVSPFRRALRTAQILFENHPDNPDIIVHPLLAEKLKNVPDVSVWQGTPYSQYPNFDWSLMPNNYFLFDLVRNAHTARLKTLPIEQIPRKLLDEMVSMIPEKIEPAEDMYKRAQESKEIWKKSALSGSVALVSHSNFFKFFTMKHDENGSTFRWLNNCEIYEYEEVDLD</sequence>
<dbReference type="Pfam" id="PF00300">
    <property type="entry name" value="His_Phos_1"/>
    <property type="match status" value="1"/>
</dbReference>
<dbReference type="GO" id="GO:0005737">
    <property type="term" value="C:cytoplasm"/>
    <property type="evidence" value="ECO:0007669"/>
    <property type="project" value="TreeGrafter"/>
</dbReference>
<dbReference type="Gene3D" id="3.40.50.1240">
    <property type="entry name" value="Phosphoglycerate mutase-like"/>
    <property type="match status" value="1"/>
</dbReference>
<gene>
    <name evidence="1" type="ORF">BSTOLATCC_MIC22187</name>
</gene>